<name>A0ABU9THE6_9GAMM</name>
<accession>A0ABU9THE6</accession>
<gene>
    <name evidence="2" type="ORF">WNY57_11915</name>
</gene>
<feature type="signal peptide" evidence="1">
    <location>
        <begin position="1"/>
        <end position="20"/>
    </location>
</feature>
<feature type="chain" id="PRO_5046710030" description="Outer membrane protein beta-barrel domain-containing protein" evidence="1">
    <location>
        <begin position="21"/>
        <end position="158"/>
    </location>
</feature>
<comment type="caution">
    <text evidence="2">The sequence shown here is derived from an EMBL/GenBank/DDBJ whole genome shotgun (WGS) entry which is preliminary data.</text>
</comment>
<protein>
    <recommendedName>
        <fullName evidence="4">Outer membrane protein beta-barrel domain-containing protein</fullName>
    </recommendedName>
</protein>
<proteinExistence type="predicted"/>
<keyword evidence="1" id="KW-0732">Signal</keyword>
<evidence type="ECO:0000256" key="1">
    <source>
        <dbReference type="SAM" id="SignalP"/>
    </source>
</evidence>
<evidence type="ECO:0000313" key="3">
    <source>
        <dbReference type="Proteomes" id="UP001457661"/>
    </source>
</evidence>
<dbReference type="Proteomes" id="UP001457661">
    <property type="component" value="Unassembled WGS sequence"/>
</dbReference>
<evidence type="ECO:0000313" key="2">
    <source>
        <dbReference type="EMBL" id="MEM5533140.1"/>
    </source>
</evidence>
<sequence length="158" mass="17018">MKFNLASFLLVALVPTQALSHSGGTDSSGCHAGSQPYHCHNNKNDGETSIGMGAWDINLGYQYQFEQSDFIPFVGASVGKSDESGDTNFGVNLGLKLQNGWYASYVSTSKSFQLGYEFVHMSANSDYFGIGIRYPFGNTDSNNSSIYSSGAILFSGDE</sequence>
<evidence type="ECO:0008006" key="4">
    <source>
        <dbReference type="Google" id="ProtNLM"/>
    </source>
</evidence>
<dbReference type="EMBL" id="JBBMQX010000008">
    <property type="protein sequence ID" value="MEM5533140.1"/>
    <property type="molecule type" value="Genomic_DNA"/>
</dbReference>
<organism evidence="2 3">
    <name type="scientific">Pseudoalteromonas arctica</name>
    <dbReference type="NCBI Taxonomy" id="394751"/>
    <lineage>
        <taxon>Bacteria</taxon>
        <taxon>Pseudomonadati</taxon>
        <taxon>Pseudomonadota</taxon>
        <taxon>Gammaproteobacteria</taxon>
        <taxon>Alteromonadales</taxon>
        <taxon>Pseudoalteromonadaceae</taxon>
        <taxon>Pseudoalteromonas</taxon>
    </lineage>
</organism>
<keyword evidence="3" id="KW-1185">Reference proteome</keyword>
<dbReference type="RefSeq" id="WP_342879828.1">
    <property type="nucleotide sequence ID" value="NZ_JBBMQX010000008.1"/>
</dbReference>
<reference evidence="2 3" key="1">
    <citation type="submission" date="2024-03" db="EMBL/GenBank/DDBJ databases">
        <title>Community enrichment and isolation of bacterial strains for fucoidan degradation.</title>
        <authorList>
            <person name="Sichert A."/>
        </authorList>
    </citation>
    <scope>NUCLEOTIDE SEQUENCE [LARGE SCALE GENOMIC DNA]</scope>
    <source>
        <strain evidence="2 3">AS26</strain>
    </source>
</reference>